<feature type="non-terminal residue" evidence="3">
    <location>
        <position position="121"/>
    </location>
</feature>
<sequence length="121" mass="13528">ITEKKKQNSSNSLKSIPGKTPSNTGTSSSTTTATTSTRSKHLQPILVEDKGYYQLGSDVSSAEIFSLSVTIRSAKNLTHLISSSIDLNTQVGYFFDFKFFDNKIKTEIFHNLIQPEFYPER</sequence>
<feature type="non-terminal residue" evidence="3">
    <location>
        <position position="1"/>
    </location>
</feature>
<dbReference type="AlphaFoldDB" id="A0A820P468"/>
<evidence type="ECO:0000313" key="3">
    <source>
        <dbReference type="EMBL" id="CAF4398956.1"/>
    </source>
</evidence>
<feature type="domain" description="DUF3668" evidence="2">
    <location>
        <begin position="42"/>
        <end position="121"/>
    </location>
</feature>
<evidence type="ECO:0000313" key="4">
    <source>
        <dbReference type="Proteomes" id="UP000663874"/>
    </source>
</evidence>
<evidence type="ECO:0000256" key="1">
    <source>
        <dbReference type="SAM" id="MobiDB-lite"/>
    </source>
</evidence>
<dbReference type="Proteomes" id="UP000663874">
    <property type="component" value="Unassembled WGS sequence"/>
</dbReference>
<gene>
    <name evidence="3" type="ORF">FNK824_LOCUS43884</name>
</gene>
<comment type="caution">
    <text evidence="3">The sequence shown here is derived from an EMBL/GenBank/DDBJ whole genome shotgun (WGS) entry which is preliminary data.</text>
</comment>
<accession>A0A820P468</accession>
<evidence type="ECO:0000259" key="2">
    <source>
        <dbReference type="Pfam" id="PF12416"/>
    </source>
</evidence>
<feature type="compositionally biased region" description="Low complexity" evidence="1">
    <location>
        <begin position="8"/>
        <end position="37"/>
    </location>
</feature>
<feature type="region of interest" description="Disordered" evidence="1">
    <location>
        <begin position="1"/>
        <end position="41"/>
    </location>
</feature>
<name>A0A820P468_9BILA</name>
<reference evidence="3" key="1">
    <citation type="submission" date="2021-02" db="EMBL/GenBank/DDBJ databases">
        <authorList>
            <person name="Nowell W R."/>
        </authorList>
    </citation>
    <scope>NUCLEOTIDE SEQUENCE</scope>
</reference>
<organism evidence="3 4">
    <name type="scientific">Rotaria sordida</name>
    <dbReference type="NCBI Taxonomy" id="392033"/>
    <lineage>
        <taxon>Eukaryota</taxon>
        <taxon>Metazoa</taxon>
        <taxon>Spiralia</taxon>
        <taxon>Gnathifera</taxon>
        <taxon>Rotifera</taxon>
        <taxon>Eurotatoria</taxon>
        <taxon>Bdelloidea</taxon>
        <taxon>Philodinida</taxon>
        <taxon>Philodinidae</taxon>
        <taxon>Rotaria</taxon>
    </lineage>
</organism>
<protein>
    <recommendedName>
        <fullName evidence="2">DUF3668 domain-containing protein</fullName>
    </recommendedName>
</protein>
<dbReference type="InterPro" id="IPR022136">
    <property type="entry name" value="DUF3668"/>
</dbReference>
<dbReference type="Pfam" id="PF12416">
    <property type="entry name" value="DUF3668"/>
    <property type="match status" value="1"/>
</dbReference>
<dbReference type="EMBL" id="CAJOBE010065201">
    <property type="protein sequence ID" value="CAF4398956.1"/>
    <property type="molecule type" value="Genomic_DNA"/>
</dbReference>
<proteinExistence type="predicted"/>